<dbReference type="EC" id="2.7.1.15" evidence="3 4"/>
<feature type="binding site" evidence="3">
    <location>
        <position position="279"/>
    </location>
    <ligand>
        <name>K(+)</name>
        <dbReference type="ChEBI" id="CHEBI:29103"/>
    </ligand>
</feature>
<gene>
    <name evidence="3 7" type="primary">rbsK</name>
    <name evidence="7" type="ORF">KQI86_17790</name>
</gene>
<keyword evidence="3" id="KW-0963">Cytoplasm</keyword>
<evidence type="ECO:0000313" key="8">
    <source>
        <dbReference type="Proteomes" id="UP000726170"/>
    </source>
</evidence>
<keyword evidence="3 5" id="KW-0067">ATP-binding</keyword>
<comment type="caution">
    <text evidence="7">The sequence shown here is derived from an EMBL/GenBank/DDBJ whole genome shotgun (WGS) entry which is preliminary data.</text>
</comment>
<keyword evidence="3" id="KW-0479">Metal-binding</keyword>
<comment type="pathway">
    <text evidence="3">Carbohydrate metabolism; D-ribose degradation; D-ribose 5-phosphate from beta-D-ribopyranose: step 2/2.</text>
</comment>
<feature type="binding site" evidence="3">
    <location>
        <begin position="41"/>
        <end position="45"/>
    </location>
    <ligand>
        <name>substrate</name>
    </ligand>
</feature>
<dbReference type="CDD" id="cd01174">
    <property type="entry name" value="ribokinase"/>
    <property type="match status" value="1"/>
</dbReference>
<evidence type="ECO:0000256" key="3">
    <source>
        <dbReference type="HAMAP-Rule" id="MF_01987"/>
    </source>
</evidence>
<comment type="similarity">
    <text evidence="5">Belongs to the carbohydrate kinase PfkB family. LacC subfamily.</text>
</comment>
<dbReference type="PANTHER" id="PTHR10584">
    <property type="entry name" value="SUGAR KINASE"/>
    <property type="match status" value="1"/>
</dbReference>
<feature type="domain" description="Carbohydrate kinase PfkB" evidence="6">
    <location>
        <begin position="5"/>
        <end position="290"/>
    </location>
</feature>
<proteinExistence type="inferred from homology"/>
<dbReference type="PANTHER" id="PTHR10584:SF166">
    <property type="entry name" value="RIBOKINASE"/>
    <property type="match status" value="1"/>
</dbReference>
<dbReference type="InterPro" id="IPR002173">
    <property type="entry name" value="Carboh/pur_kinase_PfkB_CS"/>
</dbReference>
<name>A0ABS6ELT2_9CLOT</name>
<keyword evidence="2 3" id="KW-0418">Kinase</keyword>
<protein>
    <recommendedName>
        <fullName evidence="3 4">Ribokinase</fullName>
        <shortName evidence="3">RK</shortName>
        <ecNumber evidence="3 4">2.7.1.15</ecNumber>
    </recommendedName>
</protein>
<dbReference type="InterPro" id="IPR011611">
    <property type="entry name" value="PfkB_dom"/>
</dbReference>
<dbReference type="PROSITE" id="PS00584">
    <property type="entry name" value="PFKB_KINASES_2"/>
    <property type="match status" value="1"/>
</dbReference>
<dbReference type="InterPro" id="IPR011877">
    <property type="entry name" value="Ribokinase"/>
</dbReference>
<sequence>MISLEILVIGSINIDYVSTVEELPRKGETLHANSFEDSAGGKGANQAVAARRLGAEVSMIGAVGNDVIGKKLKESLEKEGIDTSCINAVDVPTGNALITVDKNGDNTIVVYSGANFQLDNKWIDDSERLIERSDIVVLQLEIPMETVMYSAKLAKKHNKIVILNPAPAKELPEEIYSYIDYITPNETELYKLTGIEENVEMASKELLDRGAKNIVVTLGEKGCYCLGKVGEYRVDSFRVEAIDTTAAGDSFNAALAVALCENKSIEDILKFANAVGALTTTKKGAQTSLPCMQEVNEFISKK</sequence>
<accession>A0ABS6ELT2</accession>
<keyword evidence="1 3" id="KW-0808">Transferase</keyword>
<dbReference type="NCBIfam" id="TIGR02152">
    <property type="entry name" value="D_ribokin_bact"/>
    <property type="match status" value="1"/>
</dbReference>
<feature type="binding site" evidence="3">
    <location>
        <position position="243"/>
    </location>
    <ligand>
        <name>K(+)</name>
        <dbReference type="ChEBI" id="CHEBI:29103"/>
    </ligand>
</feature>
<dbReference type="EMBL" id="JAHLQF010000004">
    <property type="protein sequence ID" value="MBU5486173.1"/>
    <property type="molecule type" value="Genomic_DNA"/>
</dbReference>
<feature type="binding site" evidence="3">
    <location>
        <position position="185"/>
    </location>
    <ligand>
        <name>ATP</name>
        <dbReference type="ChEBI" id="CHEBI:30616"/>
    </ligand>
</feature>
<comment type="subunit">
    <text evidence="3">Homodimer.</text>
</comment>
<comment type="catalytic activity">
    <reaction evidence="3">
        <text>D-ribose + ATP = D-ribose 5-phosphate + ADP + H(+)</text>
        <dbReference type="Rhea" id="RHEA:13697"/>
        <dbReference type="ChEBI" id="CHEBI:15378"/>
        <dbReference type="ChEBI" id="CHEBI:30616"/>
        <dbReference type="ChEBI" id="CHEBI:47013"/>
        <dbReference type="ChEBI" id="CHEBI:78346"/>
        <dbReference type="ChEBI" id="CHEBI:456216"/>
        <dbReference type="EC" id="2.7.1.15"/>
    </reaction>
</comment>
<feature type="binding site" evidence="3">
    <location>
        <position position="284"/>
    </location>
    <ligand>
        <name>K(+)</name>
        <dbReference type="ChEBI" id="CHEBI:29103"/>
    </ligand>
</feature>
<organism evidence="7 8">
    <name type="scientific">Clostridium mobile</name>
    <dbReference type="NCBI Taxonomy" id="2841512"/>
    <lineage>
        <taxon>Bacteria</taxon>
        <taxon>Bacillati</taxon>
        <taxon>Bacillota</taxon>
        <taxon>Clostridia</taxon>
        <taxon>Eubacteriales</taxon>
        <taxon>Clostridiaceae</taxon>
        <taxon>Clostridium</taxon>
    </lineage>
</organism>
<dbReference type="Pfam" id="PF00294">
    <property type="entry name" value="PfkB"/>
    <property type="match status" value="1"/>
</dbReference>
<dbReference type="InterPro" id="IPR017583">
    <property type="entry name" value="Tagatose/fructose_Pkinase"/>
</dbReference>
<evidence type="ECO:0000259" key="6">
    <source>
        <dbReference type="Pfam" id="PF00294"/>
    </source>
</evidence>
<feature type="binding site" evidence="3">
    <location>
        <position position="245"/>
    </location>
    <ligand>
        <name>K(+)</name>
        <dbReference type="ChEBI" id="CHEBI:29103"/>
    </ligand>
</feature>
<dbReference type="Proteomes" id="UP000726170">
    <property type="component" value="Unassembled WGS sequence"/>
</dbReference>
<keyword evidence="3" id="KW-0630">Potassium</keyword>
<feature type="binding site" evidence="3">
    <location>
        <position position="141"/>
    </location>
    <ligand>
        <name>substrate</name>
    </ligand>
</feature>
<comment type="caution">
    <text evidence="3">Lacks conserved residue(s) required for the propagation of feature annotation.</text>
</comment>
<feature type="active site" description="Proton acceptor" evidence="3">
    <location>
        <position position="249"/>
    </location>
</feature>
<evidence type="ECO:0000313" key="7">
    <source>
        <dbReference type="EMBL" id="MBU5486173.1"/>
    </source>
</evidence>
<comment type="cofactor">
    <cofactor evidence="3">
        <name>Mg(2+)</name>
        <dbReference type="ChEBI" id="CHEBI:18420"/>
    </cofactor>
    <text evidence="3">Requires a divalent cation, most likely magnesium in vivo, as an electrophilic catalyst to aid phosphoryl group transfer. It is the chelate of the metal and the nucleotide that is the actual substrate.</text>
</comment>
<reference evidence="7 8" key="1">
    <citation type="submission" date="2021-06" db="EMBL/GenBank/DDBJ databases">
        <authorList>
            <person name="Sun Q."/>
            <person name="Li D."/>
        </authorList>
    </citation>
    <scope>NUCLEOTIDE SEQUENCE [LARGE SCALE GENOMIC DNA]</scope>
    <source>
        <strain evidence="7 8">MSJ-11</strain>
    </source>
</reference>
<dbReference type="PIRSF" id="PIRSF000535">
    <property type="entry name" value="1PFK/6PFK/LacC"/>
    <property type="match status" value="1"/>
</dbReference>
<feature type="binding site" evidence="3">
    <location>
        <position position="288"/>
    </location>
    <ligand>
        <name>K(+)</name>
        <dbReference type="ChEBI" id="CHEBI:29103"/>
    </ligand>
</feature>
<feature type="binding site" evidence="3">
    <location>
        <begin position="248"/>
        <end position="249"/>
    </location>
    <ligand>
        <name>ATP</name>
        <dbReference type="ChEBI" id="CHEBI:30616"/>
    </ligand>
</feature>
<feature type="binding site" evidence="3">
    <location>
        <begin position="217"/>
        <end position="222"/>
    </location>
    <ligand>
        <name>ATP</name>
        <dbReference type="ChEBI" id="CHEBI:30616"/>
    </ligand>
</feature>
<dbReference type="GO" id="GO:0004747">
    <property type="term" value="F:ribokinase activity"/>
    <property type="evidence" value="ECO:0007669"/>
    <property type="project" value="UniProtKB-EC"/>
</dbReference>
<feature type="binding site" evidence="3">
    <location>
        <position position="282"/>
    </location>
    <ligand>
        <name>K(+)</name>
        <dbReference type="ChEBI" id="CHEBI:29103"/>
    </ligand>
</feature>
<keyword evidence="3 5" id="KW-0547">Nucleotide-binding</keyword>
<feature type="binding site" evidence="3">
    <location>
        <begin position="13"/>
        <end position="15"/>
    </location>
    <ligand>
        <name>substrate</name>
    </ligand>
</feature>
<comment type="pathway">
    <text evidence="5">Carbohydrate metabolism; D-tagatose 6-phosphate degradation; D-glyceraldehyde 3-phosphate and glycerone phosphate from D-tagatose 6-phosphate: step 1/2.</text>
</comment>
<feature type="binding site" evidence="3">
    <location>
        <position position="249"/>
    </location>
    <ligand>
        <name>substrate</name>
    </ligand>
</feature>
<feature type="binding site" evidence="3">
    <location>
        <position position="273"/>
    </location>
    <ligand>
        <name>ATP</name>
        <dbReference type="ChEBI" id="CHEBI:30616"/>
    </ligand>
</feature>
<keyword evidence="5" id="KW-0423">Lactose metabolism</keyword>
<comment type="subcellular location">
    <subcellularLocation>
        <location evidence="3">Cytoplasm</location>
    </subcellularLocation>
</comment>
<evidence type="ECO:0000256" key="4">
    <source>
        <dbReference type="NCBIfam" id="TIGR02152"/>
    </source>
</evidence>
<comment type="catalytic activity">
    <reaction evidence="5">
        <text>D-tagatofuranose 6-phosphate + ATP = D-tagatofuranose 1,6-bisphosphate + ADP + H(+)</text>
        <dbReference type="Rhea" id="RHEA:12420"/>
        <dbReference type="ChEBI" id="CHEBI:15378"/>
        <dbReference type="ChEBI" id="CHEBI:30616"/>
        <dbReference type="ChEBI" id="CHEBI:58694"/>
        <dbReference type="ChEBI" id="CHEBI:58695"/>
        <dbReference type="ChEBI" id="CHEBI:456216"/>
        <dbReference type="EC" id="2.7.1.144"/>
    </reaction>
</comment>
<keyword evidence="8" id="KW-1185">Reference proteome</keyword>
<comment type="similarity">
    <text evidence="3">Belongs to the carbohydrate kinase PfkB family. Ribokinase subfamily.</text>
</comment>
<evidence type="ECO:0000256" key="5">
    <source>
        <dbReference type="PIRNR" id="PIRNR000535"/>
    </source>
</evidence>
<keyword evidence="3" id="KW-0460">Magnesium</keyword>
<evidence type="ECO:0000256" key="2">
    <source>
        <dbReference type="ARBA" id="ARBA00022777"/>
    </source>
</evidence>
<keyword evidence="3" id="KW-0119">Carbohydrate metabolism</keyword>
<evidence type="ECO:0000256" key="1">
    <source>
        <dbReference type="ARBA" id="ARBA00022679"/>
    </source>
</evidence>
<comment type="activity regulation">
    <text evidence="3">Activated by a monovalent cation that binds near, but not in, the active site. The most likely occupant of the site in vivo is potassium. Ion binding induces a conformational change that may alter substrate affinity.</text>
</comment>
<dbReference type="HAMAP" id="MF_01987">
    <property type="entry name" value="Ribokinase"/>
    <property type="match status" value="1"/>
</dbReference>
<comment type="function">
    <text evidence="3">Catalyzes the phosphorylation of ribose at O-5 in a reaction requiring ATP and magnesium. The resulting D-ribose-5-phosphate can then be used either for sythesis of nucleotides, histidine, and tryptophan, or as a component of the pentose phosphate pathway.</text>
</comment>